<evidence type="ECO:0000313" key="3">
    <source>
        <dbReference type="Proteomes" id="UP000533429"/>
    </source>
</evidence>
<keyword evidence="1" id="KW-1133">Transmembrane helix</keyword>
<dbReference type="Proteomes" id="UP000533429">
    <property type="component" value="Unassembled WGS sequence"/>
</dbReference>
<comment type="caution">
    <text evidence="2">The sequence shown here is derived from an EMBL/GenBank/DDBJ whole genome shotgun (WGS) entry which is preliminary data.</text>
</comment>
<reference evidence="2 3" key="1">
    <citation type="submission" date="2020-06" db="EMBL/GenBank/DDBJ databases">
        <title>Photobacterium damselae subsp. damselae comparative genomics.</title>
        <authorList>
            <person name="Osorio C.R."/>
        </authorList>
    </citation>
    <scope>NUCLEOTIDE SEQUENCE [LARGE SCALE GENOMIC DNA]</scope>
    <source>
        <strain evidence="2 3">TW250/03</strain>
    </source>
</reference>
<sequence length="95" mass="10587">MNIALLNSVGNLAKLERISDPKEREEFAIKLRNNTSNAVIKAINMREQREVQQNGTAEVLSNIGVILYFLSGLLFVLGKFIVYRSAKYDLTTGVG</sequence>
<protein>
    <submittedName>
        <fullName evidence="2">Uncharacterized protein</fullName>
    </submittedName>
</protein>
<evidence type="ECO:0000256" key="1">
    <source>
        <dbReference type="SAM" id="Phobius"/>
    </source>
</evidence>
<dbReference type="AlphaFoldDB" id="A0A850QWY7"/>
<name>A0A850QWY7_PHODD</name>
<dbReference type="EMBL" id="JABXOR010001504">
    <property type="protein sequence ID" value="NVP03136.1"/>
    <property type="molecule type" value="Genomic_DNA"/>
</dbReference>
<gene>
    <name evidence="2" type="ORF">HWA77_23295</name>
</gene>
<feature type="transmembrane region" description="Helical" evidence="1">
    <location>
        <begin position="59"/>
        <end position="82"/>
    </location>
</feature>
<accession>A0A850QWY7</accession>
<keyword evidence="1" id="KW-0812">Transmembrane</keyword>
<proteinExistence type="predicted"/>
<keyword evidence="1" id="KW-0472">Membrane</keyword>
<evidence type="ECO:0000313" key="2">
    <source>
        <dbReference type="EMBL" id="NVP03136.1"/>
    </source>
</evidence>
<organism evidence="2 3">
    <name type="scientific">Photobacterium damselae subsp. damselae</name>
    <name type="common">Listonella damsela</name>
    <dbReference type="NCBI Taxonomy" id="85581"/>
    <lineage>
        <taxon>Bacteria</taxon>
        <taxon>Pseudomonadati</taxon>
        <taxon>Pseudomonadota</taxon>
        <taxon>Gammaproteobacteria</taxon>
        <taxon>Vibrionales</taxon>
        <taxon>Vibrionaceae</taxon>
        <taxon>Photobacterium</taxon>
    </lineage>
</organism>